<keyword evidence="3" id="KW-1185">Reference proteome</keyword>
<sequence length="91" mass="9204">MVPIRRGPGCTVASAPPTPPHPTPPAGPLVRPGSACRAFGSVSAEAGAAADRCGCPGVTVPPWLEERRDHRGAVEGKRGALTVFLGVSRGP</sequence>
<gene>
    <name evidence="2" type="ORF">SKAU_G00392200</name>
</gene>
<dbReference type="AlphaFoldDB" id="A0A9Q1IBP9"/>
<comment type="caution">
    <text evidence="2">The sequence shown here is derived from an EMBL/GenBank/DDBJ whole genome shotgun (WGS) entry which is preliminary data.</text>
</comment>
<name>A0A9Q1IBP9_SYNKA</name>
<organism evidence="2 3">
    <name type="scientific">Synaphobranchus kaupii</name>
    <name type="common">Kaup's arrowtooth eel</name>
    <dbReference type="NCBI Taxonomy" id="118154"/>
    <lineage>
        <taxon>Eukaryota</taxon>
        <taxon>Metazoa</taxon>
        <taxon>Chordata</taxon>
        <taxon>Craniata</taxon>
        <taxon>Vertebrata</taxon>
        <taxon>Euteleostomi</taxon>
        <taxon>Actinopterygii</taxon>
        <taxon>Neopterygii</taxon>
        <taxon>Teleostei</taxon>
        <taxon>Anguilliformes</taxon>
        <taxon>Synaphobranchidae</taxon>
        <taxon>Synaphobranchus</taxon>
    </lineage>
</organism>
<dbReference type="EMBL" id="JAINUF010000020">
    <property type="protein sequence ID" value="KAJ8335878.1"/>
    <property type="molecule type" value="Genomic_DNA"/>
</dbReference>
<dbReference type="Proteomes" id="UP001152622">
    <property type="component" value="Chromosome 20"/>
</dbReference>
<feature type="compositionally biased region" description="Pro residues" evidence="1">
    <location>
        <begin position="16"/>
        <end position="27"/>
    </location>
</feature>
<evidence type="ECO:0000256" key="1">
    <source>
        <dbReference type="SAM" id="MobiDB-lite"/>
    </source>
</evidence>
<reference evidence="2" key="1">
    <citation type="journal article" date="2023" name="Science">
        <title>Genome structures resolve the early diversification of teleost fishes.</title>
        <authorList>
            <person name="Parey E."/>
            <person name="Louis A."/>
            <person name="Montfort J."/>
            <person name="Bouchez O."/>
            <person name="Roques C."/>
            <person name="Iampietro C."/>
            <person name="Lluch J."/>
            <person name="Castinel A."/>
            <person name="Donnadieu C."/>
            <person name="Desvignes T."/>
            <person name="Floi Bucao C."/>
            <person name="Jouanno E."/>
            <person name="Wen M."/>
            <person name="Mejri S."/>
            <person name="Dirks R."/>
            <person name="Jansen H."/>
            <person name="Henkel C."/>
            <person name="Chen W.J."/>
            <person name="Zahm M."/>
            <person name="Cabau C."/>
            <person name="Klopp C."/>
            <person name="Thompson A.W."/>
            <person name="Robinson-Rechavi M."/>
            <person name="Braasch I."/>
            <person name="Lecointre G."/>
            <person name="Bobe J."/>
            <person name="Postlethwait J.H."/>
            <person name="Berthelot C."/>
            <person name="Roest Crollius H."/>
            <person name="Guiguen Y."/>
        </authorList>
    </citation>
    <scope>NUCLEOTIDE SEQUENCE</scope>
    <source>
        <strain evidence="2">WJC10195</strain>
    </source>
</reference>
<evidence type="ECO:0000313" key="3">
    <source>
        <dbReference type="Proteomes" id="UP001152622"/>
    </source>
</evidence>
<feature type="region of interest" description="Disordered" evidence="1">
    <location>
        <begin position="1"/>
        <end position="29"/>
    </location>
</feature>
<protein>
    <submittedName>
        <fullName evidence="2">Uncharacterized protein</fullName>
    </submittedName>
</protein>
<accession>A0A9Q1IBP9</accession>
<proteinExistence type="predicted"/>
<evidence type="ECO:0000313" key="2">
    <source>
        <dbReference type="EMBL" id="KAJ8335878.1"/>
    </source>
</evidence>